<keyword evidence="2" id="KW-0808">Transferase</keyword>
<name>A0A0D6MI91_9PROT</name>
<protein>
    <submittedName>
        <fullName evidence="2">Lipopolysaccharide core biosynthesis glycosyl transferase LpsE</fullName>
    </submittedName>
</protein>
<dbReference type="SUPFAM" id="SSF53756">
    <property type="entry name" value="UDP-Glycosyltransferase/glycogen phosphorylase"/>
    <property type="match status" value="1"/>
</dbReference>
<proteinExistence type="predicted"/>
<gene>
    <name evidence="2" type="ORF">Tasa_009_021</name>
</gene>
<dbReference type="InterPro" id="IPR001296">
    <property type="entry name" value="Glyco_trans_1"/>
</dbReference>
<dbReference type="RefSeq" id="WP_053053652.1">
    <property type="nucleotide sequence ID" value="NZ_BALE01000009.1"/>
</dbReference>
<dbReference type="Pfam" id="PF00534">
    <property type="entry name" value="Glycos_transf_1"/>
    <property type="match status" value="1"/>
</dbReference>
<dbReference type="Proteomes" id="UP000032679">
    <property type="component" value="Unassembled WGS sequence"/>
</dbReference>
<dbReference type="Gene3D" id="3.40.50.2000">
    <property type="entry name" value="Glycogen Phosphorylase B"/>
    <property type="match status" value="2"/>
</dbReference>
<dbReference type="PANTHER" id="PTHR12526:SF635">
    <property type="entry name" value="GLYCOSYL TRANSFERASE GROUP 1"/>
    <property type="match status" value="1"/>
</dbReference>
<organism evidence="2 3">
    <name type="scientific">Tanticharoenia sakaeratensis NBRC 103193</name>
    <dbReference type="NCBI Taxonomy" id="1231623"/>
    <lineage>
        <taxon>Bacteria</taxon>
        <taxon>Pseudomonadati</taxon>
        <taxon>Pseudomonadota</taxon>
        <taxon>Alphaproteobacteria</taxon>
        <taxon>Acetobacterales</taxon>
        <taxon>Acetobacteraceae</taxon>
        <taxon>Tanticharoenia</taxon>
    </lineage>
</organism>
<evidence type="ECO:0000313" key="3">
    <source>
        <dbReference type="Proteomes" id="UP000032679"/>
    </source>
</evidence>
<sequence>MSGSIDPLPQAALPSVAHVMAGSPAGGAELFYERLCAAHQREGRRLLSVIRRDDARAARLNRADVFPKMLAFGGALDLLTRPRLGRLLKAFAPAVTVAWMSRAARMTPRGPWTLAGRLGGYYDLSTYRHCDHLIGNTRGLAEWMVSQGWAASRVHHLPNFATDFGTVAPRRPDFLPPDAPFVLALGRLHANKGFDVLIRAMVHVPGAHLVIAGEGPERAALETLARGGGVADRVHMPGWVQDSGALLRACDVLVCSSRIEPLGNVVIEAQSAAVPVVATAIQGPHEILEGTQDGLLADVEDPRSLGLRIAEVLEDRALAEMLARNGRARFEREFAEPVVMAQWRAFLATVGQA</sequence>
<dbReference type="GO" id="GO:0016757">
    <property type="term" value="F:glycosyltransferase activity"/>
    <property type="evidence" value="ECO:0007669"/>
    <property type="project" value="InterPro"/>
</dbReference>
<dbReference type="CDD" id="cd03811">
    <property type="entry name" value="GT4_GT28_WabH-like"/>
    <property type="match status" value="1"/>
</dbReference>
<dbReference type="AlphaFoldDB" id="A0A0D6MI91"/>
<dbReference type="EMBL" id="BALE01000009">
    <property type="protein sequence ID" value="GAN53226.1"/>
    <property type="molecule type" value="Genomic_DNA"/>
</dbReference>
<dbReference type="PANTHER" id="PTHR12526">
    <property type="entry name" value="GLYCOSYLTRANSFERASE"/>
    <property type="match status" value="1"/>
</dbReference>
<dbReference type="STRING" id="1231623.Tasa_009_021"/>
<evidence type="ECO:0000313" key="2">
    <source>
        <dbReference type="EMBL" id="GAN53226.1"/>
    </source>
</evidence>
<reference evidence="2 3" key="1">
    <citation type="submission" date="2012-10" db="EMBL/GenBank/DDBJ databases">
        <title>Genome sequencing of Tanticharoenia sakaeratensis NBRC 103193.</title>
        <authorList>
            <person name="Azuma Y."/>
            <person name="Hadano H."/>
            <person name="Hirakawa H."/>
            <person name="Matsushita K."/>
        </authorList>
    </citation>
    <scope>NUCLEOTIDE SEQUENCE [LARGE SCALE GENOMIC DNA]</scope>
    <source>
        <strain evidence="2 3">NBRC 103193</strain>
    </source>
</reference>
<comment type="caution">
    <text evidence="2">The sequence shown here is derived from an EMBL/GenBank/DDBJ whole genome shotgun (WGS) entry which is preliminary data.</text>
</comment>
<accession>A0A0D6MI91</accession>
<evidence type="ECO:0000259" key="1">
    <source>
        <dbReference type="Pfam" id="PF00534"/>
    </source>
</evidence>
<feature type="domain" description="Glycosyl transferase family 1" evidence="1">
    <location>
        <begin position="175"/>
        <end position="328"/>
    </location>
</feature>
<keyword evidence="3" id="KW-1185">Reference proteome</keyword>